<evidence type="ECO:0000313" key="2">
    <source>
        <dbReference type="Proteomes" id="UP000463857"/>
    </source>
</evidence>
<dbReference type="InParanoid" id="A0A7L4YSQ7"/>
<sequence length="293" mass="32580">MRKRIVLPREFEAGSAADLGQLSAAGLHKHTASRREGELVTRVRRGLYVVGSQMTWHQQADAAIAACAPDAFLCATSALAAYGVPGFDTLPIHVLVNPDRRIAPPDWIRVHRKQGGDRKLNRGLSPPRVGFEDSVLDATDCLDAMGAIAVLTRVLQERRTTAHRLRAVLGQRARVRHRFLISAAISDAANGVHSALEHLYTTRVERAHKLPPLERQYIVPETGLAVDGALIAQRKLYEFDGIAFHDPDEDRERDNLHASFRYATSRFGWVDIAFRSCKVAQLVDPTSRCVRCR</sequence>
<protein>
    <recommendedName>
        <fullName evidence="3">Type IV toxin-antitoxin system AbiEi family antitoxin domain-containing protein</fullName>
    </recommendedName>
</protein>
<dbReference type="KEGG" id="eke:EK0264_15555"/>
<evidence type="ECO:0000313" key="1">
    <source>
        <dbReference type="EMBL" id="QHC01567.1"/>
    </source>
</evidence>
<proteinExistence type="predicted"/>
<reference evidence="1 2" key="1">
    <citation type="journal article" date="2018" name="Int. J. Syst. Evol. Microbiol.">
        <title>Epidermidibacterium keratini gen. nov., sp. nov., a member of the family Sporichthyaceae, isolated from keratin epidermis.</title>
        <authorList>
            <person name="Lee D.G."/>
            <person name="Trujillo M.E."/>
            <person name="Kang S."/>
            <person name="Nam J.J."/>
            <person name="Kim Y.J."/>
        </authorList>
    </citation>
    <scope>NUCLEOTIDE SEQUENCE [LARGE SCALE GENOMIC DNA]</scope>
    <source>
        <strain evidence="1 2">EPI-7</strain>
    </source>
</reference>
<dbReference type="RefSeq" id="WP_159546702.1">
    <property type="nucleotide sequence ID" value="NZ_CP047156.1"/>
</dbReference>
<dbReference type="AlphaFoldDB" id="A0A7L4YSQ7"/>
<gene>
    <name evidence="1" type="ORF">EK0264_15555</name>
</gene>
<dbReference type="Proteomes" id="UP000463857">
    <property type="component" value="Chromosome"/>
</dbReference>
<evidence type="ECO:0008006" key="3">
    <source>
        <dbReference type="Google" id="ProtNLM"/>
    </source>
</evidence>
<organism evidence="1 2">
    <name type="scientific">Epidermidibacterium keratini</name>
    <dbReference type="NCBI Taxonomy" id="1891644"/>
    <lineage>
        <taxon>Bacteria</taxon>
        <taxon>Bacillati</taxon>
        <taxon>Actinomycetota</taxon>
        <taxon>Actinomycetes</taxon>
        <taxon>Sporichthyales</taxon>
        <taxon>Sporichthyaceae</taxon>
        <taxon>Epidermidibacterium</taxon>
    </lineage>
</organism>
<accession>A0A7L4YSQ7</accession>
<name>A0A7L4YSQ7_9ACTN</name>
<keyword evidence="2" id="KW-1185">Reference proteome</keyword>
<dbReference type="EMBL" id="CP047156">
    <property type="protein sequence ID" value="QHC01567.1"/>
    <property type="molecule type" value="Genomic_DNA"/>
</dbReference>
<dbReference type="OrthoDB" id="5146042at2"/>